<evidence type="ECO:0000256" key="4">
    <source>
        <dbReference type="ARBA" id="ARBA00013198"/>
    </source>
</evidence>
<evidence type="ECO:0000259" key="7">
    <source>
        <dbReference type="Pfam" id="PF01182"/>
    </source>
</evidence>
<comment type="catalytic activity">
    <reaction evidence="1 6">
        <text>6-phospho-D-glucono-1,5-lactone + H2O = 6-phospho-D-gluconate + H(+)</text>
        <dbReference type="Rhea" id="RHEA:12556"/>
        <dbReference type="ChEBI" id="CHEBI:15377"/>
        <dbReference type="ChEBI" id="CHEBI:15378"/>
        <dbReference type="ChEBI" id="CHEBI:57955"/>
        <dbReference type="ChEBI" id="CHEBI:58759"/>
        <dbReference type="EC" id="3.1.1.31"/>
    </reaction>
</comment>
<evidence type="ECO:0000256" key="3">
    <source>
        <dbReference type="ARBA" id="ARBA00010662"/>
    </source>
</evidence>
<dbReference type="GO" id="GO:0006098">
    <property type="term" value="P:pentose-phosphate shunt"/>
    <property type="evidence" value="ECO:0007669"/>
    <property type="project" value="InterPro"/>
</dbReference>
<comment type="function">
    <text evidence="6">Hydrolysis of 6-phosphogluconolactone to 6-phosphogluconate.</text>
</comment>
<dbReference type="EMBL" id="JANBOI010000089">
    <property type="protein sequence ID" value="KAJ1734189.1"/>
    <property type="molecule type" value="Genomic_DNA"/>
</dbReference>
<dbReference type="OrthoDB" id="432544at2759"/>
<dbReference type="InterPro" id="IPR039104">
    <property type="entry name" value="6PGL"/>
</dbReference>
<evidence type="ECO:0000256" key="1">
    <source>
        <dbReference type="ARBA" id="ARBA00000832"/>
    </source>
</evidence>
<dbReference type="SUPFAM" id="SSF100950">
    <property type="entry name" value="NagB/RpiA/CoA transferase-like"/>
    <property type="match status" value="1"/>
</dbReference>
<dbReference type="Pfam" id="PF01182">
    <property type="entry name" value="Glucosamine_iso"/>
    <property type="match status" value="1"/>
</dbReference>
<comment type="similarity">
    <text evidence="3 6">Belongs to the glucosamine/galactosamine-6-phosphate isomerase family. 6-phosphogluconolactonase subfamily.</text>
</comment>
<dbReference type="InterPro" id="IPR037171">
    <property type="entry name" value="NagB/RpiA_transferase-like"/>
</dbReference>
<evidence type="ECO:0000256" key="6">
    <source>
        <dbReference type="RuleBase" id="RU365095"/>
    </source>
</evidence>
<evidence type="ECO:0000313" key="9">
    <source>
        <dbReference type="Proteomes" id="UP001143981"/>
    </source>
</evidence>
<dbReference type="Proteomes" id="UP001143981">
    <property type="component" value="Unassembled WGS sequence"/>
</dbReference>
<protein>
    <recommendedName>
        <fullName evidence="4 6">6-phosphogluconolactonase</fullName>
        <shortName evidence="6">6PGL</shortName>
        <ecNumber evidence="4 6">3.1.1.31</ecNumber>
    </recommendedName>
</protein>
<dbReference type="Gene3D" id="3.40.50.1360">
    <property type="match status" value="1"/>
</dbReference>
<keyword evidence="5 6" id="KW-0378">Hydrolase</keyword>
<dbReference type="CDD" id="cd01400">
    <property type="entry name" value="6PGL"/>
    <property type="match status" value="1"/>
</dbReference>
<proteinExistence type="inferred from homology"/>
<evidence type="ECO:0000313" key="8">
    <source>
        <dbReference type="EMBL" id="KAJ1734189.1"/>
    </source>
</evidence>
<reference evidence="8" key="1">
    <citation type="submission" date="2022-07" db="EMBL/GenBank/DDBJ databases">
        <title>Phylogenomic reconstructions and comparative analyses of Kickxellomycotina fungi.</title>
        <authorList>
            <person name="Reynolds N.K."/>
            <person name="Stajich J.E."/>
            <person name="Barry K."/>
            <person name="Grigoriev I.V."/>
            <person name="Crous P."/>
            <person name="Smith M.E."/>
        </authorList>
    </citation>
    <scope>NUCLEOTIDE SEQUENCE</scope>
    <source>
        <strain evidence="8">BCRC 34381</strain>
    </source>
</reference>
<dbReference type="NCBIfam" id="TIGR01198">
    <property type="entry name" value="pgl"/>
    <property type="match status" value="1"/>
</dbReference>
<accession>A0A9W7YFB2</accession>
<sequence length="260" mass="27671">MSQTKVFSFASGNDISQALSEFVAQASSEAIARSGRFTVAFSGGSLPATVCRFLVDNGDVDFAKWHVFWADERCVKLDDSESNFALVKSELLDPLTQAGRGIPADQVVHISEALVHDSAAAAADYQSRMEQVFADAAHAGSFPAFDCVLLGIGPDGHTCSLFPGHPLLEETTKWVASIDDSPKPPPRRITLTLPVVNHAARVAFVATGAGKRDMLKRIIESKDADLPAARVAPASGSVYWFLDSAAAQDLSASTTAKFCL</sequence>
<gene>
    <name evidence="8" type="primary">SOL1</name>
    <name evidence="8" type="ORF">LPJ61_001203</name>
</gene>
<keyword evidence="9" id="KW-1185">Reference proteome</keyword>
<dbReference type="InterPro" id="IPR006148">
    <property type="entry name" value="Glc/Gal-6P_isomerase"/>
</dbReference>
<dbReference type="GO" id="GO:0005975">
    <property type="term" value="P:carbohydrate metabolic process"/>
    <property type="evidence" value="ECO:0007669"/>
    <property type="project" value="UniProtKB-UniRule"/>
</dbReference>
<dbReference type="InterPro" id="IPR005900">
    <property type="entry name" value="6-phosphogluconolactonase_DevB"/>
</dbReference>
<evidence type="ECO:0000256" key="5">
    <source>
        <dbReference type="ARBA" id="ARBA00022801"/>
    </source>
</evidence>
<comment type="pathway">
    <text evidence="2 6">Carbohydrate degradation; pentose phosphate pathway; D-ribulose 5-phosphate from D-glucose 6-phosphate (oxidative stage): step 2/3.</text>
</comment>
<dbReference type="PANTHER" id="PTHR11054">
    <property type="entry name" value="6-PHOSPHOGLUCONOLACTONASE"/>
    <property type="match status" value="1"/>
</dbReference>
<dbReference type="EC" id="3.1.1.31" evidence="4 6"/>
<evidence type="ECO:0000256" key="2">
    <source>
        <dbReference type="ARBA" id="ARBA00004961"/>
    </source>
</evidence>
<name>A0A9W7YFB2_9FUNG</name>
<dbReference type="AlphaFoldDB" id="A0A9W7YFB2"/>
<comment type="caution">
    <text evidence="8">The sequence shown here is derived from an EMBL/GenBank/DDBJ whole genome shotgun (WGS) entry which is preliminary data.</text>
</comment>
<organism evidence="8 9">
    <name type="scientific">Coemansia biformis</name>
    <dbReference type="NCBI Taxonomy" id="1286918"/>
    <lineage>
        <taxon>Eukaryota</taxon>
        <taxon>Fungi</taxon>
        <taxon>Fungi incertae sedis</taxon>
        <taxon>Zoopagomycota</taxon>
        <taxon>Kickxellomycotina</taxon>
        <taxon>Kickxellomycetes</taxon>
        <taxon>Kickxellales</taxon>
        <taxon>Kickxellaceae</taxon>
        <taxon>Coemansia</taxon>
    </lineage>
</organism>
<dbReference type="FunFam" id="3.40.50.1360:FF:000005">
    <property type="entry name" value="6-phosphogluconolactonase"/>
    <property type="match status" value="1"/>
</dbReference>
<dbReference type="PANTHER" id="PTHR11054:SF0">
    <property type="entry name" value="6-PHOSPHOGLUCONOLACTONASE"/>
    <property type="match status" value="1"/>
</dbReference>
<feature type="domain" description="Glucosamine/galactosamine-6-phosphate isomerase" evidence="7">
    <location>
        <begin position="13"/>
        <end position="240"/>
    </location>
</feature>
<dbReference type="GO" id="GO:0017057">
    <property type="term" value="F:6-phosphogluconolactonase activity"/>
    <property type="evidence" value="ECO:0007669"/>
    <property type="project" value="UniProtKB-UniRule"/>
</dbReference>